<evidence type="ECO:0000313" key="7">
    <source>
        <dbReference type="Proteomes" id="UP001524499"/>
    </source>
</evidence>
<keyword evidence="7" id="KW-1185">Reference proteome</keyword>
<keyword evidence="6" id="KW-0378">Hydrolase</keyword>
<keyword evidence="6" id="KW-0540">Nuclease</keyword>
<keyword evidence="2" id="KW-0680">Restriction system</keyword>
<reference evidence="6 7" key="1">
    <citation type="submission" date="2022-07" db="EMBL/GenBank/DDBJ databases">
        <title>Methylomonas rivi sp. nov., Methylomonas rosea sp. nov., Methylomonas aureus sp. nov. and Methylomonas subterranea sp. nov., four novel methanotrophs isolated from a freshwater creek and the deep terrestrial subsurface.</title>
        <authorList>
            <person name="Abin C."/>
            <person name="Sankaranarayanan K."/>
            <person name="Garner C."/>
            <person name="Sindelar R."/>
            <person name="Kotary K."/>
            <person name="Garner R."/>
            <person name="Barclay S."/>
            <person name="Lawson P."/>
            <person name="Krumholz L."/>
        </authorList>
    </citation>
    <scope>NUCLEOTIDE SEQUENCE [LARGE SCALE GENOMIC DNA]</scope>
    <source>
        <strain evidence="6 7">SURF-2</strain>
    </source>
</reference>
<dbReference type="InterPro" id="IPR044946">
    <property type="entry name" value="Restrct_endonuc_typeI_TRD_sf"/>
</dbReference>
<evidence type="ECO:0000256" key="1">
    <source>
        <dbReference type="ARBA" id="ARBA00010923"/>
    </source>
</evidence>
<dbReference type="Gene3D" id="3.90.220.20">
    <property type="entry name" value="DNA methylase specificity domains"/>
    <property type="match status" value="3"/>
</dbReference>
<dbReference type="Gene3D" id="1.10.287.1120">
    <property type="entry name" value="Bipartite methylase S protein"/>
    <property type="match status" value="1"/>
</dbReference>
<accession>A0ABT1TJ04</accession>
<dbReference type="InterPro" id="IPR000055">
    <property type="entry name" value="Restrct_endonuc_typeI_TRD"/>
</dbReference>
<name>A0ABT1TJ04_9GAMM</name>
<dbReference type="Proteomes" id="UP001524499">
    <property type="component" value="Unassembled WGS sequence"/>
</dbReference>
<dbReference type="InterPro" id="IPR051212">
    <property type="entry name" value="Type-I_RE_S_subunit"/>
</dbReference>
<dbReference type="EMBL" id="JANIBJ010000030">
    <property type="protein sequence ID" value="MCQ8105448.1"/>
    <property type="molecule type" value="Genomic_DNA"/>
</dbReference>
<feature type="coiled-coil region" evidence="4">
    <location>
        <begin position="439"/>
        <end position="466"/>
    </location>
</feature>
<dbReference type="PANTHER" id="PTHR43140:SF1">
    <property type="entry name" value="TYPE I RESTRICTION ENZYME ECOKI SPECIFICITY SUBUNIT"/>
    <property type="match status" value="1"/>
</dbReference>
<organism evidence="6 7">
    <name type="scientific">Methylomonas subterranea</name>
    <dbReference type="NCBI Taxonomy" id="2952225"/>
    <lineage>
        <taxon>Bacteria</taxon>
        <taxon>Pseudomonadati</taxon>
        <taxon>Pseudomonadota</taxon>
        <taxon>Gammaproteobacteria</taxon>
        <taxon>Methylococcales</taxon>
        <taxon>Methylococcaceae</taxon>
        <taxon>Methylomonas</taxon>
    </lineage>
</organism>
<evidence type="ECO:0000256" key="2">
    <source>
        <dbReference type="ARBA" id="ARBA00022747"/>
    </source>
</evidence>
<keyword evidence="4" id="KW-0175">Coiled coil</keyword>
<feature type="domain" description="Type I restriction modification DNA specificity" evidence="5">
    <location>
        <begin position="336"/>
        <end position="452"/>
    </location>
</feature>
<evidence type="ECO:0000313" key="6">
    <source>
        <dbReference type="EMBL" id="MCQ8105448.1"/>
    </source>
</evidence>
<dbReference type="GO" id="GO:0016787">
    <property type="term" value="F:hydrolase activity"/>
    <property type="evidence" value="ECO:0007669"/>
    <property type="project" value="UniProtKB-KW"/>
</dbReference>
<comment type="similarity">
    <text evidence="1">Belongs to the type-I restriction system S methylase family.</text>
</comment>
<dbReference type="PANTHER" id="PTHR43140">
    <property type="entry name" value="TYPE-1 RESTRICTION ENZYME ECOKI SPECIFICITY PROTEIN"/>
    <property type="match status" value="1"/>
</dbReference>
<sequence length="482" mass="54283">MKYPAYPKYKDSGVAWLGEVPGHWEVKRLKMTAHHCDKKVEANEENPLPYIGMENIESWSGKLLPIDPDIVPSGVANYFSKGTTLFGKLRPYLAKSCNPDFEGLCSTELLVIQAEDFDRRALLYWLLADGFIKLVDSSTYGSKMPRANWDFIGNCQLPVPPLTEQTAIAGFLDRETGRIDTLVAKKRKLVELLKEKRSALISRTVTRGLPADAAREFGLTTGNAAVHEAPGAYDRGHENHSGDENFSTCRGEKFFAPTGNGIPGRLKDSGVEWLGEIPVDWVTPPLYSRYSIELGKMLNESKITGKHLLPYLRNIDVQWDSINFIDLPEMDIPEPEYSRYTLKEGDLLVCEGGEVGRSAIVGKLESKIGFQKALHRMRAINSLMEYPRYMYYLMYWANKTGVFSSGGISTIAHLTGEQLRKYRFPKPPFQEQTAIATYLDRETAKIDRLVEKVETAITRLQEYRSALIIAAVTGKIDVREAR</sequence>
<dbReference type="SUPFAM" id="SSF116734">
    <property type="entry name" value="DNA methylase specificity domain"/>
    <property type="match status" value="2"/>
</dbReference>
<dbReference type="RefSeq" id="WP_256603415.1">
    <property type="nucleotide sequence ID" value="NZ_JANIBJ010000030.1"/>
</dbReference>
<keyword evidence="6" id="KW-0255">Endonuclease</keyword>
<dbReference type="Pfam" id="PF01420">
    <property type="entry name" value="Methylase_S"/>
    <property type="match status" value="2"/>
</dbReference>
<comment type="caution">
    <text evidence="6">The sequence shown here is derived from an EMBL/GenBank/DDBJ whole genome shotgun (WGS) entry which is preliminary data.</text>
</comment>
<dbReference type="EC" id="3.1.21.-" evidence="6"/>
<protein>
    <submittedName>
        <fullName evidence="6">Restriction endonuclease subunit S</fullName>
        <ecNumber evidence="6">3.1.21.-</ecNumber>
    </submittedName>
</protein>
<gene>
    <name evidence="6" type="ORF">NP590_15140</name>
</gene>
<evidence type="ECO:0000256" key="4">
    <source>
        <dbReference type="SAM" id="Coils"/>
    </source>
</evidence>
<feature type="domain" description="Type I restriction modification DNA specificity" evidence="5">
    <location>
        <begin position="41"/>
        <end position="186"/>
    </location>
</feature>
<dbReference type="GO" id="GO:0004519">
    <property type="term" value="F:endonuclease activity"/>
    <property type="evidence" value="ECO:0007669"/>
    <property type="project" value="UniProtKB-KW"/>
</dbReference>
<evidence type="ECO:0000259" key="5">
    <source>
        <dbReference type="Pfam" id="PF01420"/>
    </source>
</evidence>
<keyword evidence="3" id="KW-0238">DNA-binding</keyword>
<proteinExistence type="inferred from homology"/>
<evidence type="ECO:0000256" key="3">
    <source>
        <dbReference type="ARBA" id="ARBA00023125"/>
    </source>
</evidence>